<dbReference type="Proteomes" id="UP000030321">
    <property type="component" value="Unassembled WGS sequence"/>
</dbReference>
<reference evidence="2" key="1">
    <citation type="journal article" date="2015" name="Genome">
        <title>Whole Genome Sequence of the Non-Microcystin-Producing Microcystis aeruginosa Strain NIES-44.</title>
        <authorList>
            <person name="Okano K."/>
            <person name="Miyata N."/>
            <person name="Ozaki Y."/>
        </authorList>
    </citation>
    <scope>NUCLEOTIDE SEQUENCE [LARGE SCALE GENOMIC DNA]</scope>
    <source>
        <strain evidence="2">NIES-44</strain>
    </source>
</reference>
<evidence type="ECO:0000313" key="1">
    <source>
        <dbReference type="EMBL" id="GAL91389.1"/>
    </source>
</evidence>
<accession>A0A0A1VP78</accession>
<sequence>MNSIRQKVESLLNQLPDDCSIEDIQYHLYVLEKVRQSLNAASLENTIPQEEVEGLLNKWLIE</sequence>
<dbReference type="RefSeq" id="WP_002737442.1">
    <property type="nucleotide sequence ID" value="NZ_BBPA01000002.1"/>
</dbReference>
<name>A0A0A1VP78_MICAE</name>
<dbReference type="EMBL" id="BBPA01000002">
    <property type="protein sequence ID" value="GAL91389.1"/>
    <property type="molecule type" value="Genomic_DNA"/>
</dbReference>
<gene>
    <name evidence="1" type="ORF">N44_00758</name>
</gene>
<protein>
    <submittedName>
        <fullName evidence="1">Prevent host death protein, Phd antitoxin</fullName>
    </submittedName>
</protein>
<evidence type="ECO:0000313" key="2">
    <source>
        <dbReference type="Proteomes" id="UP000030321"/>
    </source>
</evidence>
<proteinExistence type="predicted"/>
<comment type="caution">
    <text evidence="1">The sequence shown here is derived from an EMBL/GenBank/DDBJ whole genome shotgun (WGS) entry which is preliminary data.</text>
</comment>
<dbReference type="GeneID" id="66706799"/>
<dbReference type="AlphaFoldDB" id="A0A0A1VP78"/>
<organism evidence="1 2">
    <name type="scientific">Microcystis aeruginosa NIES-44</name>
    <dbReference type="NCBI Taxonomy" id="449439"/>
    <lineage>
        <taxon>Bacteria</taxon>
        <taxon>Bacillati</taxon>
        <taxon>Cyanobacteriota</taxon>
        <taxon>Cyanophyceae</taxon>
        <taxon>Oscillatoriophycideae</taxon>
        <taxon>Chroococcales</taxon>
        <taxon>Microcystaceae</taxon>
        <taxon>Microcystis</taxon>
    </lineage>
</organism>